<dbReference type="KEGG" id="hmn:HM131_02945"/>
<evidence type="ECO:0000313" key="3">
    <source>
        <dbReference type="Proteomes" id="UP000192527"/>
    </source>
</evidence>
<name>A0A1W5ZRC5_9BACI</name>
<keyword evidence="3" id="KW-1185">Reference proteome</keyword>
<evidence type="ECO:0000256" key="1">
    <source>
        <dbReference type="SAM" id="Phobius"/>
    </source>
</evidence>
<keyword evidence="1" id="KW-0812">Transmembrane</keyword>
<sequence>MWHTLLVISASIGIFLLEFPRMKRAKKKKEMWYFTILLFIMTFIAVLESRGVELPNPLDYIQSFYRAIHSWFGF</sequence>
<keyword evidence="1" id="KW-1133">Transmembrane helix</keyword>
<keyword evidence="1" id="KW-0472">Membrane</keyword>
<dbReference type="STRING" id="402384.HM131_02945"/>
<gene>
    <name evidence="2" type="ORF">HM131_02945</name>
</gene>
<dbReference type="AlphaFoldDB" id="A0A1W5ZRC5"/>
<proteinExistence type="predicted"/>
<dbReference type="Proteomes" id="UP000192527">
    <property type="component" value="Chromosome"/>
</dbReference>
<dbReference type="EMBL" id="CP020772">
    <property type="protein sequence ID" value="ARI75844.1"/>
    <property type="molecule type" value="Genomic_DNA"/>
</dbReference>
<evidence type="ECO:0000313" key="2">
    <source>
        <dbReference type="EMBL" id="ARI75844.1"/>
    </source>
</evidence>
<protein>
    <submittedName>
        <fullName evidence="2">Uncharacterized protein</fullName>
    </submittedName>
</protein>
<feature type="transmembrane region" description="Helical" evidence="1">
    <location>
        <begin position="31"/>
        <end position="47"/>
    </location>
</feature>
<accession>A0A1W5ZRC5</accession>
<reference evidence="2 3" key="1">
    <citation type="submission" date="2017-04" db="EMBL/GenBank/DDBJ databases">
        <title>The whole genome sequencing and assembly of Halobacillus mangrovi strain.</title>
        <authorList>
            <person name="Lee S.-J."/>
            <person name="Park M.-K."/>
            <person name="Kim J.-Y."/>
            <person name="Lee Y.-J."/>
            <person name="Yi H."/>
            <person name="Bahn Y.-S."/>
            <person name="Kim J.F."/>
            <person name="Lee D.-W."/>
        </authorList>
    </citation>
    <scope>NUCLEOTIDE SEQUENCE [LARGE SCALE GENOMIC DNA]</scope>
    <source>
        <strain evidence="2 3">KTB 131</strain>
    </source>
</reference>
<organism evidence="2 3">
    <name type="scientific">Halobacillus mangrovi</name>
    <dbReference type="NCBI Taxonomy" id="402384"/>
    <lineage>
        <taxon>Bacteria</taxon>
        <taxon>Bacillati</taxon>
        <taxon>Bacillota</taxon>
        <taxon>Bacilli</taxon>
        <taxon>Bacillales</taxon>
        <taxon>Bacillaceae</taxon>
        <taxon>Halobacillus</taxon>
    </lineage>
</organism>